<evidence type="ECO:0000313" key="1">
    <source>
        <dbReference type="EMBL" id="SFS16542.1"/>
    </source>
</evidence>
<dbReference type="RefSeq" id="WP_090207128.1">
    <property type="nucleotide sequence ID" value="NZ_FOZM01000001.1"/>
</dbReference>
<reference evidence="1 2" key="1">
    <citation type="submission" date="2016-10" db="EMBL/GenBank/DDBJ databases">
        <authorList>
            <person name="de Groot N.N."/>
        </authorList>
    </citation>
    <scope>NUCLEOTIDE SEQUENCE [LARGE SCALE GENOMIC DNA]</scope>
    <source>
        <strain evidence="1 2">DSM 29433</strain>
    </source>
</reference>
<dbReference type="AlphaFoldDB" id="A0A1I6MLH4"/>
<proteinExistence type="predicted"/>
<dbReference type="SUPFAM" id="SSF54909">
    <property type="entry name" value="Dimeric alpha+beta barrel"/>
    <property type="match status" value="1"/>
</dbReference>
<evidence type="ECO:0008006" key="3">
    <source>
        <dbReference type="Google" id="ProtNLM"/>
    </source>
</evidence>
<dbReference type="EMBL" id="FOZM01000001">
    <property type="protein sequence ID" value="SFS16542.1"/>
    <property type="molecule type" value="Genomic_DNA"/>
</dbReference>
<protein>
    <recommendedName>
        <fullName evidence="3">Antibiotic biosynthesis monooxygenase</fullName>
    </recommendedName>
</protein>
<organism evidence="1 2">
    <name type="scientific">Yoonia litorea</name>
    <dbReference type="NCBI Taxonomy" id="1123755"/>
    <lineage>
        <taxon>Bacteria</taxon>
        <taxon>Pseudomonadati</taxon>
        <taxon>Pseudomonadota</taxon>
        <taxon>Alphaproteobacteria</taxon>
        <taxon>Rhodobacterales</taxon>
        <taxon>Paracoccaceae</taxon>
        <taxon>Yoonia</taxon>
    </lineage>
</organism>
<sequence length="95" mass="10490">MFARITHYKMKEDSIAAATTLLEELKPQIMAMPGVVHFINAMDETGAGYVVSVVDSKETSDANNETVQAMWGQFAGFLEQPPTPEGFDVIADWHN</sequence>
<dbReference type="Proteomes" id="UP000198926">
    <property type="component" value="Unassembled WGS sequence"/>
</dbReference>
<dbReference type="InterPro" id="IPR011008">
    <property type="entry name" value="Dimeric_a/b-barrel"/>
</dbReference>
<name>A0A1I6MLH4_9RHOB</name>
<gene>
    <name evidence="1" type="ORF">SAMN05444714_2010</name>
</gene>
<keyword evidence="2" id="KW-1185">Reference proteome</keyword>
<dbReference type="OrthoDB" id="7107824at2"/>
<accession>A0A1I6MLH4</accession>
<evidence type="ECO:0000313" key="2">
    <source>
        <dbReference type="Proteomes" id="UP000198926"/>
    </source>
</evidence>